<comment type="caution">
    <text evidence="5">The sequence shown here is derived from an EMBL/GenBank/DDBJ whole genome shotgun (WGS) entry which is preliminary data.</text>
</comment>
<keyword evidence="2" id="KW-0547">Nucleotide-binding</keyword>
<proteinExistence type="inferred from homology"/>
<reference evidence="5 6" key="1">
    <citation type="submission" date="2019-10" db="EMBL/GenBank/DDBJ databases">
        <title>Rudanella paleaurantiibacter sp. nov., isolated from sludge.</title>
        <authorList>
            <person name="Xu S.Q."/>
        </authorList>
    </citation>
    <scope>NUCLEOTIDE SEQUENCE [LARGE SCALE GENOMIC DNA]</scope>
    <source>
        <strain evidence="5 6">HX-22-17</strain>
    </source>
</reference>
<dbReference type="InterPro" id="IPR006015">
    <property type="entry name" value="Universal_stress_UspA"/>
</dbReference>
<name>A0A7J5TXX0_9BACT</name>
<keyword evidence="3" id="KW-0067">ATP-binding</keyword>
<protein>
    <submittedName>
        <fullName evidence="5">Universal stress protein</fullName>
    </submittedName>
</protein>
<accession>A0A7J5TXX0</accession>
<dbReference type="CDD" id="cd00293">
    <property type="entry name" value="USP-like"/>
    <property type="match status" value="1"/>
</dbReference>
<dbReference type="Gene3D" id="3.40.50.12370">
    <property type="match status" value="1"/>
</dbReference>
<dbReference type="PANTHER" id="PTHR46268">
    <property type="entry name" value="STRESS RESPONSE PROTEIN NHAX"/>
    <property type="match status" value="1"/>
</dbReference>
<dbReference type="EMBL" id="WELI01000005">
    <property type="protein sequence ID" value="KAB7729982.1"/>
    <property type="molecule type" value="Genomic_DNA"/>
</dbReference>
<keyword evidence="6" id="KW-1185">Reference proteome</keyword>
<dbReference type="PANTHER" id="PTHR46268:SF27">
    <property type="entry name" value="UNIVERSAL STRESS PROTEIN RV2623"/>
    <property type="match status" value="1"/>
</dbReference>
<comment type="similarity">
    <text evidence="1">Belongs to the universal stress protein A family.</text>
</comment>
<evidence type="ECO:0000256" key="2">
    <source>
        <dbReference type="ARBA" id="ARBA00022741"/>
    </source>
</evidence>
<dbReference type="SUPFAM" id="SSF52402">
    <property type="entry name" value="Adenine nucleotide alpha hydrolases-like"/>
    <property type="match status" value="2"/>
</dbReference>
<dbReference type="Proteomes" id="UP000488299">
    <property type="component" value="Unassembled WGS sequence"/>
</dbReference>
<gene>
    <name evidence="5" type="ORF">F5984_12405</name>
</gene>
<dbReference type="PRINTS" id="PR01438">
    <property type="entry name" value="UNVRSLSTRESS"/>
</dbReference>
<evidence type="ECO:0000259" key="4">
    <source>
        <dbReference type="Pfam" id="PF00582"/>
    </source>
</evidence>
<dbReference type="InterPro" id="IPR006016">
    <property type="entry name" value="UspA"/>
</dbReference>
<evidence type="ECO:0000313" key="5">
    <source>
        <dbReference type="EMBL" id="KAB7729982.1"/>
    </source>
</evidence>
<evidence type="ECO:0000256" key="1">
    <source>
        <dbReference type="ARBA" id="ARBA00008791"/>
    </source>
</evidence>
<dbReference type="GO" id="GO:0005524">
    <property type="term" value="F:ATP binding"/>
    <property type="evidence" value="ECO:0007669"/>
    <property type="project" value="UniProtKB-KW"/>
</dbReference>
<dbReference type="Pfam" id="PF00582">
    <property type="entry name" value="Usp"/>
    <property type="match status" value="1"/>
</dbReference>
<dbReference type="AlphaFoldDB" id="A0A7J5TXX0"/>
<evidence type="ECO:0000256" key="3">
    <source>
        <dbReference type="ARBA" id="ARBA00022840"/>
    </source>
</evidence>
<dbReference type="RefSeq" id="WP_152124599.1">
    <property type="nucleotide sequence ID" value="NZ_WELI01000005.1"/>
</dbReference>
<feature type="domain" description="UspA" evidence="4">
    <location>
        <begin position="1"/>
        <end position="142"/>
    </location>
</feature>
<sequence length="271" mass="30023">MRTILLATDFSENAHWAIDYAVEMAFTLHAQLVILNAYDPLPANAPAHEWLTSADEGAKQACLHRLHDLRDSIREQTGGLLLVEVVARPGDPAACIEAEVRDRKPDLLVMGLVGDEPYRARIEGSLATQLIPETLVSMLLVPPGTVYTPIRSVVLAVDLEEPVDVLTLGNVKRFARLLDATLDIVCVEDTPTDLHRWGAEAIRNLFIDQPHTFQFLSGNDLTVALDAYFAQTRADLIVLLPKRHSRFQIWLTESVTQQVARQAIVPVLAVV</sequence>
<evidence type="ECO:0000313" key="6">
    <source>
        <dbReference type="Proteomes" id="UP000488299"/>
    </source>
</evidence>
<organism evidence="5 6">
    <name type="scientific">Rudanella paleaurantiibacter</name>
    <dbReference type="NCBI Taxonomy" id="2614655"/>
    <lineage>
        <taxon>Bacteria</taxon>
        <taxon>Pseudomonadati</taxon>
        <taxon>Bacteroidota</taxon>
        <taxon>Cytophagia</taxon>
        <taxon>Cytophagales</taxon>
        <taxon>Cytophagaceae</taxon>
        <taxon>Rudanella</taxon>
    </lineage>
</organism>